<feature type="region of interest" description="Disordered" evidence="1">
    <location>
        <begin position="277"/>
        <end position="303"/>
    </location>
</feature>
<accession>A0A7S4BVN1</accession>
<evidence type="ECO:0000256" key="2">
    <source>
        <dbReference type="SAM" id="SignalP"/>
    </source>
</evidence>
<feature type="chain" id="PRO_5030767981" evidence="2">
    <location>
        <begin position="25"/>
        <end position="413"/>
    </location>
</feature>
<dbReference type="AlphaFoldDB" id="A0A7S4BVN1"/>
<keyword evidence="2" id="KW-0732">Signal</keyword>
<sequence>MQMVLTWVAPLLCMTSMQPPSVRAGLIRPRFSEPTCHLQLPAISFSGTRTLAASSRGASPLSMRMQLSTTSNPDPEAAIEAVRKDLYRTEMQSSTPAFYEEQLRRILRTAELLTEELEERLPQELATQPISIDAPPPIERAELDRIVGPHLPFLMSGNYPELVRAALQKVRTRTQQRALLALNQYVIGAYEETADAIADMHWKQLNKLRELCDAAQEGGIEMVQETAKLMREDFDTDFCNFLNYEIEQEENRLRDAGLEPAAEAKKWLPLPAAPDADADSSAIKRRADSNAIKRRPAMPSVDVETPAPLKDRIGEQKWLLVLRVVKQGVYTMLAKERQEDIKTIRYLTNMGSAKSRRELTVLTLEQMLPDEIESFKTTVKRVVDNLAVQRDERDAELHAKVSEIKQFIDAEGY</sequence>
<organism evidence="3">
    <name type="scientific">Chrysotila carterae</name>
    <name type="common">Marine alga</name>
    <name type="synonym">Syracosphaera carterae</name>
    <dbReference type="NCBI Taxonomy" id="13221"/>
    <lineage>
        <taxon>Eukaryota</taxon>
        <taxon>Haptista</taxon>
        <taxon>Haptophyta</taxon>
        <taxon>Prymnesiophyceae</taxon>
        <taxon>Isochrysidales</taxon>
        <taxon>Isochrysidaceae</taxon>
        <taxon>Chrysotila</taxon>
    </lineage>
</organism>
<dbReference type="EMBL" id="HBIZ01048672">
    <property type="protein sequence ID" value="CAE0778510.1"/>
    <property type="molecule type" value="Transcribed_RNA"/>
</dbReference>
<gene>
    <name evidence="3" type="ORF">PCAR00345_LOCUS31149</name>
</gene>
<reference evidence="3" key="1">
    <citation type="submission" date="2021-01" db="EMBL/GenBank/DDBJ databases">
        <authorList>
            <person name="Corre E."/>
            <person name="Pelletier E."/>
            <person name="Niang G."/>
            <person name="Scheremetjew M."/>
            <person name="Finn R."/>
            <person name="Kale V."/>
            <person name="Holt S."/>
            <person name="Cochrane G."/>
            <person name="Meng A."/>
            <person name="Brown T."/>
            <person name="Cohen L."/>
        </authorList>
    </citation>
    <scope>NUCLEOTIDE SEQUENCE</scope>
    <source>
        <strain evidence="3">CCMP645</strain>
    </source>
</reference>
<evidence type="ECO:0000313" key="3">
    <source>
        <dbReference type="EMBL" id="CAE0778510.1"/>
    </source>
</evidence>
<feature type="signal peptide" evidence="2">
    <location>
        <begin position="1"/>
        <end position="24"/>
    </location>
</feature>
<name>A0A7S4BVN1_CHRCT</name>
<evidence type="ECO:0000256" key="1">
    <source>
        <dbReference type="SAM" id="MobiDB-lite"/>
    </source>
</evidence>
<proteinExistence type="predicted"/>
<protein>
    <submittedName>
        <fullName evidence="3">Uncharacterized protein</fullName>
    </submittedName>
</protein>